<keyword evidence="5" id="KW-1185">Reference proteome</keyword>
<dbReference type="PANTHER" id="PTHR35561">
    <property type="entry name" value="RNA 2',3'-CYCLIC PHOSPHODIESTERASE"/>
    <property type="match status" value="1"/>
</dbReference>
<dbReference type="InterPro" id="IPR014051">
    <property type="entry name" value="Phosphoesterase_HXTX"/>
</dbReference>
<reference evidence="4 5" key="1">
    <citation type="submission" date="2019-05" db="EMBL/GenBank/DDBJ databases">
        <authorList>
            <person name="Chen C."/>
        </authorList>
    </citation>
    <scope>NUCLEOTIDE SEQUENCE [LARGE SCALE GENOMIC DNA]</scope>
    <source>
        <strain evidence="4 5">HB172198</strain>
    </source>
</reference>
<dbReference type="AlphaFoldDB" id="A0A4P8XPA8"/>
<evidence type="ECO:0000313" key="5">
    <source>
        <dbReference type="Proteomes" id="UP000300879"/>
    </source>
</evidence>
<dbReference type="Proteomes" id="UP000300879">
    <property type="component" value="Chromosome"/>
</dbReference>
<dbReference type="RefSeq" id="WP_138226872.1">
    <property type="nucleotide sequence ID" value="NZ_CP040396.1"/>
</dbReference>
<evidence type="ECO:0000259" key="3">
    <source>
        <dbReference type="Pfam" id="PF02834"/>
    </source>
</evidence>
<comment type="similarity">
    <text evidence="2">Belongs to the 2H phosphoesterase superfamily. ThpR family.</text>
</comment>
<feature type="domain" description="Phosphoesterase HXTX" evidence="3">
    <location>
        <begin position="16"/>
        <end position="100"/>
    </location>
</feature>
<dbReference type="OrthoDB" id="9789350at2"/>
<dbReference type="EC" id="3.1.4.58" evidence="2"/>
<gene>
    <name evidence="4" type="ORF">E6C60_3394</name>
</gene>
<dbReference type="GO" id="GO:0016874">
    <property type="term" value="F:ligase activity"/>
    <property type="evidence" value="ECO:0007669"/>
    <property type="project" value="UniProtKB-KW"/>
</dbReference>
<dbReference type="Pfam" id="PF02834">
    <property type="entry name" value="LigT_PEase"/>
    <property type="match status" value="2"/>
</dbReference>
<dbReference type="SUPFAM" id="SSF55144">
    <property type="entry name" value="LigT-like"/>
    <property type="match status" value="1"/>
</dbReference>
<evidence type="ECO:0000313" key="4">
    <source>
        <dbReference type="EMBL" id="QCT04105.1"/>
    </source>
</evidence>
<comment type="catalytic activity">
    <reaction evidence="2">
        <text>a 3'-end 2',3'-cyclophospho-ribonucleotide-RNA + H2O = a 3'-end 2'-phospho-ribonucleotide-RNA + H(+)</text>
        <dbReference type="Rhea" id="RHEA:11828"/>
        <dbReference type="Rhea" id="RHEA-COMP:10464"/>
        <dbReference type="Rhea" id="RHEA-COMP:17353"/>
        <dbReference type="ChEBI" id="CHEBI:15377"/>
        <dbReference type="ChEBI" id="CHEBI:15378"/>
        <dbReference type="ChEBI" id="CHEBI:83064"/>
        <dbReference type="ChEBI" id="CHEBI:173113"/>
        <dbReference type="EC" id="3.1.4.58"/>
    </reaction>
</comment>
<feature type="short sequence motif" description="HXTX 1" evidence="2">
    <location>
        <begin position="49"/>
        <end position="52"/>
    </location>
</feature>
<comment type="function">
    <text evidence="2">Hydrolyzes RNA 2',3'-cyclic phosphodiester to an RNA 2'-phosphomonoester.</text>
</comment>
<feature type="short sequence motif" description="HXTX 2" evidence="2">
    <location>
        <begin position="136"/>
        <end position="139"/>
    </location>
</feature>
<feature type="active site" description="Proton donor" evidence="2">
    <location>
        <position position="49"/>
    </location>
</feature>
<dbReference type="InterPro" id="IPR009097">
    <property type="entry name" value="Cyclic_Pdiesterase"/>
</dbReference>
<name>A0A4P8XPA8_9BACL</name>
<keyword evidence="1 2" id="KW-0378">Hydrolase</keyword>
<dbReference type="NCBIfam" id="TIGR02258">
    <property type="entry name" value="2_5_ligase"/>
    <property type="match status" value="1"/>
</dbReference>
<dbReference type="HAMAP" id="MF_01940">
    <property type="entry name" value="RNA_CPDase"/>
    <property type="match status" value="1"/>
</dbReference>
<dbReference type="GO" id="GO:0004113">
    <property type="term" value="F:2',3'-cyclic-nucleotide 3'-phosphodiesterase activity"/>
    <property type="evidence" value="ECO:0007669"/>
    <property type="project" value="InterPro"/>
</dbReference>
<feature type="active site" description="Proton acceptor" evidence="2">
    <location>
        <position position="136"/>
    </location>
</feature>
<organism evidence="4 5">
    <name type="scientific">Paenibacillus algicola</name>
    <dbReference type="NCBI Taxonomy" id="2565926"/>
    <lineage>
        <taxon>Bacteria</taxon>
        <taxon>Bacillati</taxon>
        <taxon>Bacillota</taxon>
        <taxon>Bacilli</taxon>
        <taxon>Bacillales</taxon>
        <taxon>Paenibacillaceae</taxon>
        <taxon>Paenibacillus</taxon>
    </lineage>
</organism>
<dbReference type="PANTHER" id="PTHR35561:SF1">
    <property type="entry name" value="RNA 2',3'-CYCLIC PHOSPHODIESTERASE"/>
    <property type="match status" value="1"/>
</dbReference>
<feature type="domain" description="Phosphoesterase HXTX" evidence="3">
    <location>
        <begin position="108"/>
        <end position="171"/>
    </location>
</feature>
<dbReference type="GO" id="GO:0008664">
    <property type="term" value="F:RNA 2',3'-cyclic 3'-phosphodiesterase activity"/>
    <property type="evidence" value="ECO:0007669"/>
    <property type="project" value="UniProtKB-EC"/>
</dbReference>
<keyword evidence="4" id="KW-0436">Ligase</keyword>
<dbReference type="EMBL" id="CP040396">
    <property type="protein sequence ID" value="QCT04105.1"/>
    <property type="molecule type" value="Genomic_DNA"/>
</dbReference>
<proteinExistence type="inferred from homology"/>
<evidence type="ECO:0000256" key="2">
    <source>
        <dbReference type="HAMAP-Rule" id="MF_01940"/>
    </source>
</evidence>
<evidence type="ECO:0000256" key="1">
    <source>
        <dbReference type="ARBA" id="ARBA00022801"/>
    </source>
</evidence>
<dbReference type="Gene3D" id="3.90.1140.10">
    <property type="entry name" value="Cyclic phosphodiesterase"/>
    <property type="match status" value="1"/>
</dbReference>
<dbReference type="KEGG" id="palo:E6C60_3394"/>
<protein>
    <recommendedName>
        <fullName evidence="2">RNA 2',3'-cyclic phosphodiesterase</fullName>
        <shortName evidence="2">RNA 2',3'-CPDase</shortName>
        <ecNumber evidence="2">3.1.4.58</ecNumber>
    </recommendedName>
</protein>
<sequence>MNAADRSSVMRLFVALPLPREAAGAMLQWTQELKEHLSFRKWVHPQDYHITLQFLGDLDPEMTASVVSSLSSVAVIQKPFSLTLGKGGVFGLAASPRVMWTGVDGDLKELQVLQQRVTASMAALGLKPEERPYRPHITAARKFIDGRIPIPCLEQGPERVRFTADALVLYRTVMGASPMYEVQERAAFSG</sequence>
<accession>A0A4P8XPA8</accession>
<dbReference type="InterPro" id="IPR004175">
    <property type="entry name" value="RNA_CPDase"/>
</dbReference>